<proteinExistence type="predicted"/>
<accession>A0A1F7YJF9</accession>
<dbReference type="AlphaFoldDB" id="A0A1F7YJF9"/>
<sequence>MESDENMSAYPFRVQPGEEIARGWSESRVYRHEPGWVLKITYRKSRNSKEQLAENKADYEFFKSRLGEYVPETQFLIGQDEKGRRVNIVRQKEIAGRTLLSFTDEEIKENIQLQRNLVVLFERIIKMWEEDGRIPDLVGPRKGGRSFLTKFTPGTHPEHTPNIIVEEGTSKPYLVDTSASVRFQSKDSPFPYLKLSEMIVANMRRFVSKYT</sequence>
<evidence type="ECO:0008006" key="3">
    <source>
        <dbReference type="Google" id="ProtNLM"/>
    </source>
</evidence>
<evidence type="ECO:0000313" key="2">
    <source>
        <dbReference type="Proteomes" id="UP000179221"/>
    </source>
</evidence>
<dbReference type="Proteomes" id="UP000179221">
    <property type="component" value="Unassembled WGS sequence"/>
</dbReference>
<organism evidence="1 2">
    <name type="scientific">Candidatus Woesebacteria bacterium RIFCSPHIGHO2_01_FULL_40_22</name>
    <dbReference type="NCBI Taxonomy" id="1802499"/>
    <lineage>
        <taxon>Bacteria</taxon>
        <taxon>Candidatus Woeseibacteriota</taxon>
    </lineage>
</organism>
<reference evidence="1 2" key="1">
    <citation type="journal article" date="2016" name="Nat. Commun.">
        <title>Thousands of microbial genomes shed light on interconnected biogeochemical processes in an aquifer system.</title>
        <authorList>
            <person name="Anantharaman K."/>
            <person name="Brown C.T."/>
            <person name="Hug L.A."/>
            <person name="Sharon I."/>
            <person name="Castelle C.J."/>
            <person name="Probst A.J."/>
            <person name="Thomas B.C."/>
            <person name="Singh A."/>
            <person name="Wilkins M.J."/>
            <person name="Karaoz U."/>
            <person name="Brodie E.L."/>
            <person name="Williams K.H."/>
            <person name="Hubbard S.S."/>
            <person name="Banfield J.F."/>
        </authorList>
    </citation>
    <scope>NUCLEOTIDE SEQUENCE [LARGE SCALE GENOMIC DNA]</scope>
</reference>
<gene>
    <name evidence="1" type="ORF">A2628_01225</name>
</gene>
<dbReference type="EMBL" id="MGGL01000004">
    <property type="protein sequence ID" value="OGM27407.1"/>
    <property type="molecule type" value="Genomic_DNA"/>
</dbReference>
<evidence type="ECO:0000313" key="1">
    <source>
        <dbReference type="EMBL" id="OGM27407.1"/>
    </source>
</evidence>
<comment type="caution">
    <text evidence="1">The sequence shown here is derived from an EMBL/GenBank/DDBJ whole genome shotgun (WGS) entry which is preliminary data.</text>
</comment>
<name>A0A1F7YJF9_9BACT</name>
<protein>
    <recommendedName>
        <fullName evidence="3">Protein kinase domain-containing protein</fullName>
    </recommendedName>
</protein>